<dbReference type="PROSITE" id="PS50111">
    <property type="entry name" value="CHEMOTAXIS_TRANSDUC_2"/>
    <property type="match status" value="1"/>
</dbReference>
<dbReference type="InterPro" id="IPR000727">
    <property type="entry name" value="T_SNARE_dom"/>
</dbReference>
<dbReference type="GO" id="GO:0004888">
    <property type="term" value="F:transmembrane signaling receptor activity"/>
    <property type="evidence" value="ECO:0007669"/>
    <property type="project" value="InterPro"/>
</dbReference>
<dbReference type="SMART" id="SM00304">
    <property type="entry name" value="HAMP"/>
    <property type="match status" value="1"/>
</dbReference>
<organism evidence="11 12">
    <name type="scientific">Vibrio gazogenes DSM 21264 = NBRC 103151</name>
    <dbReference type="NCBI Taxonomy" id="1123492"/>
    <lineage>
        <taxon>Bacteria</taxon>
        <taxon>Pseudomonadati</taxon>
        <taxon>Pseudomonadota</taxon>
        <taxon>Gammaproteobacteria</taxon>
        <taxon>Vibrionales</taxon>
        <taxon>Vibrionaceae</taxon>
        <taxon>Vibrio</taxon>
    </lineage>
</organism>
<dbReference type="AlphaFoldDB" id="A0A1M5ETZ5"/>
<evidence type="ECO:0000256" key="2">
    <source>
        <dbReference type="ARBA" id="ARBA00022519"/>
    </source>
</evidence>
<keyword evidence="3 5" id="KW-0807">Transducer</keyword>
<dbReference type="RefSeq" id="WP_072961614.1">
    <property type="nucleotide sequence ID" value="NZ_FQUH01000018.1"/>
</dbReference>
<dbReference type="PROSITE" id="PS50192">
    <property type="entry name" value="T_SNARE"/>
    <property type="match status" value="1"/>
</dbReference>
<evidence type="ECO:0000313" key="11">
    <source>
        <dbReference type="EMBL" id="SHF82704.1"/>
    </source>
</evidence>
<evidence type="ECO:0000256" key="6">
    <source>
        <dbReference type="SAM" id="Phobius"/>
    </source>
</evidence>
<dbReference type="Pfam" id="PF00015">
    <property type="entry name" value="MCPsignal"/>
    <property type="match status" value="1"/>
</dbReference>
<dbReference type="Pfam" id="PF12729">
    <property type="entry name" value="4HB_MCP_1"/>
    <property type="match status" value="1"/>
</dbReference>
<feature type="domain" description="HAMP" evidence="9">
    <location>
        <begin position="319"/>
        <end position="371"/>
    </location>
</feature>
<keyword evidence="2" id="KW-1003">Cell membrane</keyword>
<evidence type="ECO:0000313" key="12">
    <source>
        <dbReference type="Proteomes" id="UP000184159"/>
    </source>
</evidence>
<dbReference type="PANTHER" id="PTHR32089">
    <property type="entry name" value="METHYL-ACCEPTING CHEMOTAXIS PROTEIN MCPB"/>
    <property type="match status" value="1"/>
</dbReference>
<dbReference type="Pfam" id="PF00672">
    <property type="entry name" value="HAMP"/>
    <property type="match status" value="1"/>
</dbReference>
<keyword evidence="6" id="KW-1133">Transmembrane helix</keyword>
<evidence type="ECO:0000259" key="10">
    <source>
        <dbReference type="PROSITE" id="PS51753"/>
    </source>
</evidence>
<dbReference type="PROSITE" id="PS50885">
    <property type="entry name" value="HAMP"/>
    <property type="match status" value="1"/>
</dbReference>
<name>A0A1M5ETZ5_VIBGA</name>
<evidence type="ECO:0000259" key="8">
    <source>
        <dbReference type="PROSITE" id="PS50192"/>
    </source>
</evidence>
<keyword evidence="6" id="KW-0472">Membrane</keyword>
<dbReference type="SMART" id="SM00283">
    <property type="entry name" value="MA"/>
    <property type="match status" value="1"/>
</dbReference>
<reference evidence="12" key="1">
    <citation type="submission" date="2016-11" db="EMBL/GenBank/DDBJ databases">
        <authorList>
            <person name="Varghese N."/>
            <person name="Submissions S."/>
        </authorList>
    </citation>
    <scope>NUCLEOTIDE SEQUENCE [LARGE SCALE GENOMIC DNA]</scope>
    <source>
        <strain evidence="12">DSM 21264</strain>
    </source>
</reference>
<dbReference type="SUPFAM" id="SSF58104">
    <property type="entry name" value="Methyl-accepting chemotaxis protein (MCP) signaling domain"/>
    <property type="match status" value="1"/>
</dbReference>
<evidence type="ECO:0000256" key="3">
    <source>
        <dbReference type="ARBA" id="ARBA00023224"/>
    </source>
</evidence>
<sequence length="648" mass="70745">MFRDLRLGLKIGTGFAAVLILLSIVLGASIYSLQSVSDGINKYRDLARETNLSGRLQTNMLMVRMNVKDFLITRNTEDITSYQQYLAKMQDFLEQARQSVLSPERRALIEQVGQSIHTYNNTFNQVVALVRQRNMLEKQLDTYGQAMRESIAQIINTAYQKGDSTLTYNASQAQRAMLVGRLFVVKYLQSSQEKDFTTAITNMDQGLQDEISALKQNLQGTPQQEPFNTFLKAHQDYLKDMRDINSLISQANQMISNTLDELGPKIATDVEKVTLSVMQEQDTLGPQLKDSTNRSIEITIFLSVVAILLGIAASYLLTIVITKPVHKAVKAANQLAEGDLTVDVGKTSKDETGLLLAAIQNTAVNLKQMITTISGASTELASASTELATVTEQSSQSIIRQESETEMVATAMNEMTVTVHDVANSASQAAGAADQANQEAESGAGVVKRTITAIHLLSESVTQSSEKLSEVEQEVHNISTILDVIRGIAEQTNLLALNAAIEAARAGEQGRGFAVVADEVRSLASRTQDSTQEIQNIIEQLQHGTQSTVSAMNQGKKQAAACVEQADETNETLQAIIHAISVINDMNMQIASASEQQSTVAESINENIVNVRQIAEENAVASDETRQSSGEIARLAEQLNQLVARFKI</sequence>
<comment type="similarity">
    <text evidence="4">Belongs to the methyl-accepting chemotaxis (MCP) protein family.</text>
</comment>
<evidence type="ECO:0000256" key="5">
    <source>
        <dbReference type="PROSITE-ProRule" id="PRU00284"/>
    </source>
</evidence>
<dbReference type="InterPro" id="IPR003660">
    <property type="entry name" value="HAMP_dom"/>
</dbReference>
<accession>A0A1M5ETZ5</accession>
<dbReference type="GO" id="GO:0007165">
    <property type="term" value="P:signal transduction"/>
    <property type="evidence" value="ECO:0007669"/>
    <property type="project" value="UniProtKB-KW"/>
</dbReference>
<keyword evidence="12" id="KW-1185">Reference proteome</keyword>
<dbReference type="GO" id="GO:0006935">
    <property type="term" value="P:chemotaxis"/>
    <property type="evidence" value="ECO:0007669"/>
    <property type="project" value="InterPro"/>
</dbReference>
<feature type="domain" description="Methyl-accepting transducer" evidence="7">
    <location>
        <begin position="376"/>
        <end position="612"/>
    </location>
</feature>
<dbReference type="InterPro" id="IPR024478">
    <property type="entry name" value="HlyB_4HB_MCP"/>
</dbReference>
<dbReference type="PRINTS" id="PR00260">
    <property type="entry name" value="CHEMTRNSDUCR"/>
</dbReference>
<dbReference type="GO" id="GO:0005886">
    <property type="term" value="C:plasma membrane"/>
    <property type="evidence" value="ECO:0007669"/>
    <property type="project" value="UniProtKB-SubCell"/>
</dbReference>
<evidence type="ECO:0000256" key="4">
    <source>
        <dbReference type="ARBA" id="ARBA00029447"/>
    </source>
</evidence>
<dbReference type="Gene3D" id="1.10.287.950">
    <property type="entry name" value="Methyl-accepting chemotaxis protein"/>
    <property type="match status" value="1"/>
</dbReference>
<evidence type="ECO:0000256" key="1">
    <source>
        <dbReference type="ARBA" id="ARBA00004429"/>
    </source>
</evidence>
<dbReference type="SMART" id="SM01358">
    <property type="entry name" value="HBM"/>
    <property type="match status" value="1"/>
</dbReference>
<evidence type="ECO:0000259" key="7">
    <source>
        <dbReference type="PROSITE" id="PS50111"/>
    </source>
</evidence>
<feature type="domain" description="T-SNARE coiled-coil homology" evidence="8">
    <location>
        <begin position="563"/>
        <end position="608"/>
    </location>
</feature>
<feature type="domain" description="HBM" evidence="10">
    <location>
        <begin position="45"/>
        <end position="285"/>
    </location>
</feature>
<dbReference type="CDD" id="cd06225">
    <property type="entry name" value="HAMP"/>
    <property type="match status" value="1"/>
</dbReference>
<dbReference type="InterPro" id="IPR004090">
    <property type="entry name" value="Chemotax_Me-accpt_rcpt"/>
</dbReference>
<evidence type="ECO:0000259" key="9">
    <source>
        <dbReference type="PROSITE" id="PS50885"/>
    </source>
</evidence>
<dbReference type="CDD" id="cd11386">
    <property type="entry name" value="MCP_signal"/>
    <property type="match status" value="1"/>
</dbReference>
<dbReference type="EMBL" id="FQUH01000018">
    <property type="protein sequence ID" value="SHF82704.1"/>
    <property type="molecule type" value="Genomic_DNA"/>
</dbReference>
<dbReference type="InterPro" id="IPR004089">
    <property type="entry name" value="MCPsignal_dom"/>
</dbReference>
<gene>
    <name evidence="11" type="ORF">SAMN02745781_03251</name>
</gene>
<dbReference type="Proteomes" id="UP000184159">
    <property type="component" value="Unassembled WGS sequence"/>
</dbReference>
<dbReference type="FunFam" id="1.10.287.950:FF:000001">
    <property type="entry name" value="Methyl-accepting chemotaxis sensory transducer"/>
    <property type="match status" value="1"/>
</dbReference>
<dbReference type="InterPro" id="IPR032255">
    <property type="entry name" value="HBM"/>
</dbReference>
<keyword evidence="6" id="KW-0812">Transmembrane</keyword>
<keyword evidence="2" id="KW-0997">Cell inner membrane</keyword>
<feature type="transmembrane region" description="Helical" evidence="6">
    <location>
        <begin position="298"/>
        <end position="321"/>
    </location>
</feature>
<proteinExistence type="inferred from homology"/>
<protein>
    <submittedName>
        <fullName evidence="11">Methyl-accepting chemotaxis protein</fullName>
    </submittedName>
</protein>
<dbReference type="PANTHER" id="PTHR32089:SF120">
    <property type="entry name" value="METHYL-ACCEPTING CHEMOTAXIS PROTEIN TLPQ"/>
    <property type="match status" value="1"/>
</dbReference>
<comment type="subcellular location">
    <subcellularLocation>
        <location evidence="1">Cell inner membrane</location>
        <topology evidence="1">Multi-pass membrane protein</topology>
    </subcellularLocation>
</comment>
<dbReference type="PROSITE" id="PS51753">
    <property type="entry name" value="HBM"/>
    <property type="match status" value="1"/>
</dbReference>